<dbReference type="EMBL" id="KZ678128">
    <property type="protein sequence ID" value="PSN74424.1"/>
    <property type="molecule type" value="Genomic_DNA"/>
</dbReference>
<sequence>MIALFAASAAVHDMANTSHFDKERKAHLEERGLRYGYGSFNGGDGWIHIGIEKAPFVEPRTIARQTKQTVSFRNRGAI</sequence>
<evidence type="ECO:0000313" key="2">
    <source>
        <dbReference type="Proteomes" id="UP000240883"/>
    </source>
</evidence>
<reference evidence="1 2" key="1">
    <citation type="journal article" date="2018" name="Front. Microbiol.">
        <title>Genome-Wide Analysis of Corynespora cassiicola Leaf Fall Disease Putative Effectors.</title>
        <authorList>
            <person name="Lopez D."/>
            <person name="Ribeiro S."/>
            <person name="Label P."/>
            <person name="Fumanal B."/>
            <person name="Venisse J.S."/>
            <person name="Kohler A."/>
            <person name="de Oliveira R.R."/>
            <person name="Labutti K."/>
            <person name="Lipzen A."/>
            <person name="Lail K."/>
            <person name="Bauer D."/>
            <person name="Ohm R.A."/>
            <person name="Barry K.W."/>
            <person name="Spatafora J."/>
            <person name="Grigoriev I.V."/>
            <person name="Martin F.M."/>
            <person name="Pujade-Renaud V."/>
        </authorList>
    </citation>
    <scope>NUCLEOTIDE SEQUENCE [LARGE SCALE GENOMIC DNA]</scope>
    <source>
        <strain evidence="1 2">Philippines</strain>
    </source>
</reference>
<accession>A0A2T2P9T6</accession>
<keyword evidence="2" id="KW-1185">Reference proteome</keyword>
<dbReference type="AlphaFoldDB" id="A0A2T2P9T6"/>
<protein>
    <submittedName>
        <fullName evidence="1">Uncharacterized protein</fullName>
    </submittedName>
</protein>
<proteinExistence type="predicted"/>
<name>A0A2T2P9T6_CORCC</name>
<organism evidence="1 2">
    <name type="scientific">Corynespora cassiicola Philippines</name>
    <dbReference type="NCBI Taxonomy" id="1448308"/>
    <lineage>
        <taxon>Eukaryota</taxon>
        <taxon>Fungi</taxon>
        <taxon>Dikarya</taxon>
        <taxon>Ascomycota</taxon>
        <taxon>Pezizomycotina</taxon>
        <taxon>Dothideomycetes</taxon>
        <taxon>Pleosporomycetidae</taxon>
        <taxon>Pleosporales</taxon>
        <taxon>Corynesporascaceae</taxon>
        <taxon>Corynespora</taxon>
    </lineage>
</organism>
<gene>
    <name evidence="1" type="ORF">BS50DRAFT_567265</name>
</gene>
<evidence type="ECO:0000313" key="1">
    <source>
        <dbReference type="EMBL" id="PSN74424.1"/>
    </source>
</evidence>
<dbReference type="STRING" id="1448308.A0A2T2P9T6"/>
<dbReference type="OrthoDB" id="3248909at2759"/>
<dbReference type="Proteomes" id="UP000240883">
    <property type="component" value="Unassembled WGS sequence"/>
</dbReference>